<evidence type="ECO:0000256" key="6">
    <source>
        <dbReference type="ARBA" id="ARBA00023136"/>
    </source>
</evidence>
<evidence type="ECO:0000256" key="5">
    <source>
        <dbReference type="ARBA" id="ARBA00022989"/>
    </source>
</evidence>
<comment type="caution">
    <text evidence="11">The sequence shown here is derived from an EMBL/GenBank/DDBJ whole genome shotgun (WGS) entry which is preliminary data.</text>
</comment>
<dbReference type="GO" id="GO:0005886">
    <property type="term" value="C:plasma membrane"/>
    <property type="evidence" value="ECO:0007669"/>
    <property type="project" value="UniProtKB-SubCell"/>
</dbReference>
<dbReference type="EMBL" id="NCVJ01000021">
    <property type="protein sequence ID" value="ORO97355.1"/>
    <property type="molecule type" value="Genomic_DNA"/>
</dbReference>
<reference evidence="11 12" key="1">
    <citation type="journal article" date="2016" name="Eur. J. Clin. Microbiol. Infect. Dis.">
        <title>Whole genome sequencing as a tool for phylogenetic analysis of clinical strains of Mitis group streptococci.</title>
        <authorList>
            <person name="Rasmussen L.H."/>
            <person name="Dargis R."/>
            <person name="Hojholt K."/>
            <person name="Christensen J.J."/>
            <person name="Skovgaard O."/>
            <person name="Justesen U.S."/>
            <person name="Rosenvinge F.S."/>
            <person name="Moser C."/>
            <person name="Lukjancenko O."/>
            <person name="Rasmussen S."/>
            <person name="Nielsen X.C."/>
        </authorList>
    </citation>
    <scope>NUCLEOTIDE SEQUENCE [LARGE SCALE GENOMIC DNA]</scope>
    <source>
        <strain evidence="11 12">RH_12363_08</strain>
    </source>
</reference>
<dbReference type="Gene3D" id="3.10.20.310">
    <property type="entry name" value="membrane protein fhac"/>
    <property type="match status" value="1"/>
</dbReference>
<evidence type="ECO:0000256" key="7">
    <source>
        <dbReference type="ARBA" id="ARBA00023306"/>
    </source>
</evidence>
<feature type="transmembrane region" description="Helical" evidence="8">
    <location>
        <begin position="134"/>
        <end position="155"/>
    </location>
</feature>
<dbReference type="InterPro" id="IPR034746">
    <property type="entry name" value="POTRA"/>
</dbReference>
<feature type="compositionally biased region" description="Basic and acidic residues" evidence="9">
    <location>
        <begin position="69"/>
        <end position="125"/>
    </location>
</feature>
<evidence type="ECO:0000313" key="12">
    <source>
        <dbReference type="Proteomes" id="UP000193234"/>
    </source>
</evidence>
<feature type="compositionally biased region" description="Basic and acidic residues" evidence="9">
    <location>
        <begin position="367"/>
        <end position="406"/>
    </location>
</feature>
<evidence type="ECO:0000256" key="3">
    <source>
        <dbReference type="ARBA" id="ARBA00022618"/>
    </source>
</evidence>
<evidence type="ECO:0000256" key="8">
    <source>
        <dbReference type="HAMAP-Rule" id="MF_00912"/>
    </source>
</evidence>
<dbReference type="AlphaFoldDB" id="A0A1X1KD90"/>
<comment type="similarity">
    <text evidence="8">Belongs to the FtsQ/DivIB family. DivIB subfamily.</text>
</comment>
<evidence type="ECO:0000313" key="11">
    <source>
        <dbReference type="EMBL" id="ORO97355.1"/>
    </source>
</evidence>
<feature type="compositionally biased region" description="Basic and acidic residues" evidence="9">
    <location>
        <begin position="37"/>
        <end position="61"/>
    </location>
</feature>
<dbReference type="Pfam" id="PF08478">
    <property type="entry name" value="POTRA_1"/>
    <property type="match status" value="1"/>
</dbReference>
<keyword evidence="3 8" id="KW-0132">Cell division</keyword>
<dbReference type="PROSITE" id="PS51779">
    <property type="entry name" value="POTRA"/>
    <property type="match status" value="1"/>
</dbReference>
<feature type="region of interest" description="Disordered" evidence="9">
    <location>
        <begin position="37"/>
        <end position="125"/>
    </location>
</feature>
<organism evidence="11 12">
    <name type="scientific">Streptococcus mitis</name>
    <dbReference type="NCBI Taxonomy" id="28037"/>
    <lineage>
        <taxon>Bacteria</taxon>
        <taxon>Bacillati</taxon>
        <taxon>Bacillota</taxon>
        <taxon>Bacilli</taxon>
        <taxon>Lactobacillales</taxon>
        <taxon>Streptococcaceae</taxon>
        <taxon>Streptococcus</taxon>
        <taxon>Streptococcus mitis group</taxon>
    </lineage>
</organism>
<dbReference type="Gene3D" id="3.40.50.10960">
    <property type="match status" value="1"/>
</dbReference>
<dbReference type="PANTHER" id="PTHR37820">
    <property type="entry name" value="CELL DIVISION PROTEIN DIVIB"/>
    <property type="match status" value="1"/>
</dbReference>
<evidence type="ECO:0000256" key="4">
    <source>
        <dbReference type="ARBA" id="ARBA00022692"/>
    </source>
</evidence>
<keyword evidence="4 8" id="KW-0812">Transmembrane</keyword>
<keyword evidence="7 8" id="KW-0131">Cell cycle</keyword>
<protein>
    <recommendedName>
        <fullName evidence="8">Cell division protein DivIB</fullName>
    </recommendedName>
</protein>
<feature type="domain" description="POTRA" evidence="10">
    <location>
        <begin position="159"/>
        <end position="229"/>
    </location>
</feature>
<accession>A0A1X1KD90</accession>
<sequence length="417" mass="48028">MSKDKKNEGKEILEEFKELSEWQKRNQEYLKKKAEEEAALAEKKEKERQARMASKSEKSDATEDQESESDPKDPKTAKDDAKEKVEESEDVKKEAAKEEPKSKKTEKEDKRDKKIEKKPVKEKPVKPKIPGVHIWRAISILFLSLILLVVSAYLLSPYATMKDIRVEGTVQTTADDIRQASGIQDSDYTINLLLDKEKYEEQIKSNYWVESAQLVYQFPTKFTIKVKEYDIVAYYVSGENHYPILSSGQLETSSVSLVSLPETYISVLFNDSEQIKTFTSELAQISPELKAAIEKVELAPSKVTSDLIRLTMNDSDEVLVPLSEMSKKLPYYSKIKPQLSEPSVIDMEAGIYSYTVADKLIMEAEEKAKQEAKEAEKKQKEEEKKRLEEQQNKLEEEKKKLEEESNRNQTTQRSSRR</sequence>
<dbReference type="GO" id="GO:0032153">
    <property type="term" value="C:cell division site"/>
    <property type="evidence" value="ECO:0007669"/>
    <property type="project" value="UniProtKB-UniRule"/>
</dbReference>
<feature type="region of interest" description="Disordered" evidence="9">
    <location>
        <begin position="367"/>
        <end position="417"/>
    </location>
</feature>
<evidence type="ECO:0000256" key="9">
    <source>
        <dbReference type="SAM" id="MobiDB-lite"/>
    </source>
</evidence>
<feature type="compositionally biased region" description="Polar residues" evidence="9">
    <location>
        <begin position="407"/>
        <end position="417"/>
    </location>
</feature>
<gene>
    <name evidence="8" type="primary">divIB</name>
    <name evidence="11" type="ORF">B7696_07715</name>
</gene>
<dbReference type="PANTHER" id="PTHR37820:SF1">
    <property type="entry name" value="CELL DIVISION PROTEIN FTSQ"/>
    <property type="match status" value="1"/>
</dbReference>
<keyword evidence="5 8" id="KW-1133">Transmembrane helix</keyword>
<dbReference type="GO" id="GO:0043093">
    <property type="term" value="P:FtsZ-dependent cytokinesis"/>
    <property type="evidence" value="ECO:0007669"/>
    <property type="project" value="UniProtKB-UniRule"/>
</dbReference>
<dbReference type="InterPro" id="IPR026580">
    <property type="entry name" value="DivIB"/>
</dbReference>
<dbReference type="HAMAP" id="MF_00912">
    <property type="entry name" value="DivIB"/>
    <property type="match status" value="1"/>
</dbReference>
<evidence type="ECO:0000256" key="1">
    <source>
        <dbReference type="ARBA" id="ARBA00004370"/>
    </source>
</evidence>
<proteinExistence type="inferred from homology"/>
<evidence type="ECO:0000259" key="10">
    <source>
        <dbReference type="PROSITE" id="PS51779"/>
    </source>
</evidence>
<dbReference type="RefSeq" id="WP_084863070.1">
    <property type="nucleotide sequence ID" value="NZ_NCVJ01000021.1"/>
</dbReference>
<dbReference type="InterPro" id="IPR050487">
    <property type="entry name" value="FtsQ_DivIB"/>
</dbReference>
<dbReference type="Proteomes" id="UP000193234">
    <property type="component" value="Unassembled WGS sequence"/>
</dbReference>
<keyword evidence="6 8" id="KW-0472">Membrane</keyword>
<name>A0A1X1KD90_STRMT</name>
<comment type="function">
    <text evidence="8">Cell division protein that may be involved in stabilizing or promoting the assembly of the division complex.</text>
</comment>
<dbReference type="InterPro" id="IPR013685">
    <property type="entry name" value="POTRA_FtsQ_type"/>
</dbReference>
<evidence type="ECO:0000256" key="2">
    <source>
        <dbReference type="ARBA" id="ARBA00022475"/>
    </source>
</evidence>
<comment type="subcellular location">
    <subcellularLocation>
        <location evidence="8">Cell membrane</location>
        <topology evidence="8">Single-pass type II membrane protein</topology>
    </subcellularLocation>
    <subcellularLocation>
        <location evidence="1">Membrane</location>
    </subcellularLocation>
    <text evidence="8">Localizes to the division septum.</text>
</comment>
<keyword evidence="2 8" id="KW-1003">Cell membrane</keyword>